<comment type="caution">
    <text evidence="2">The sequence shown here is derived from an EMBL/GenBank/DDBJ whole genome shotgun (WGS) entry which is preliminary data.</text>
</comment>
<evidence type="ECO:0000313" key="3">
    <source>
        <dbReference type="Proteomes" id="UP000078046"/>
    </source>
</evidence>
<accession>A0A177B2Y8</accession>
<evidence type="ECO:0000259" key="1">
    <source>
        <dbReference type="Pfam" id="PF24923"/>
    </source>
</evidence>
<name>A0A177B2Y8_9BILA</name>
<feature type="domain" description="IQCH-like ATP-grasp" evidence="1">
    <location>
        <begin position="246"/>
        <end position="508"/>
    </location>
</feature>
<organism evidence="2 3">
    <name type="scientific">Intoshia linei</name>
    <dbReference type="NCBI Taxonomy" id="1819745"/>
    <lineage>
        <taxon>Eukaryota</taxon>
        <taxon>Metazoa</taxon>
        <taxon>Spiralia</taxon>
        <taxon>Lophotrochozoa</taxon>
        <taxon>Mesozoa</taxon>
        <taxon>Orthonectida</taxon>
        <taxon>Rhopaluridae</taxon>
        <taxon>Intoshia</taxon>
    </lineage>
</organism>
<gene>
    <name evidence="2" type="ORF">A3Q56_04122</name>
</gene>
<dbReference type="Proteomes" id="UP000078046">
    <property type="component" value="Unassembled WGS sequence"/>
</dbReference>
<protein>
    <submittedName>
        <fullName evidence="2">IQ domain-containing protein H</fullName>
    </submittedName>
</protein>
<dbReference type="EMBL" id="LWCA01000514">
    <property type="protein sequence ID" value="OAF68102.1"/>
    <property type="molecule type" value="Genomic_DNA"/>
</dbReference>
<dbReference type="PANTHER" id="PTHR14465">
    <property type="entry name" value="IQ DOMAIN-CONTAINING PROTEIN H"/>
    <property type="match status" value="1"/>
</dbReference>
<dbReference type="OrthoDB" id="2117703at2759"/>
<dbReference type="AlphaFoldDB" id="A0A177B2Y8"/>
<dbReference type="InterPro" id="IPR038752">
    <property type="entry name" value="IQCH"/>
</dbReference>
<dbReference type="Pfam" id="PF24923">
    <property type="entry name" value="ATP-grasp_IQCH"/>
    <property type="match status" value="1"/>
</dbReference>
<sequence>MGTTTIECSTMYKDRKQYLEYRKHKWTSGVIAISWILNLRYRVMKKKLKARQRTQYEHYTSRFKVFQKNWKEINSNKRVIIHLPSLGFSSEIRNNIKSIGIIQNFQIGRICDIMDPNVEVIYISPVSLNAEVEEYYKKFILLDNYYRHNTTENFENIPKDFELDQLNFKTENGALSRFKIIVPDYINSFPNHNLSLSTLLKYSSQSMRQLKTLILNKKAYIVNSYTSFDDIIIANELKISIFGCDPYVHQFLHNKTNTKKIFIELKLDLPPNDIDILNIDQLYESLAQLMIENLHVEKWALKINNSFNSDGILLVNVTKMESYLFVLKEYNRYQERWNNKWAQEASFTKLVTELVYFISKNGQQIKPVYKSAKHFISKFLEHGGIIEAIVPSESYICCTVVVEISPDLSTKILVTADQIHSSHQSMVAETYSIPQTSINPEKLNKYTYLIVQKCIDHNVIGYVNIDFVTFYDTKDNQEITWVLDFSIRYDKLLSILKISNYFTRAEYNEINHSYQIEKEKINIVQPKSQKKSKLYQSRNCIDPRPNCRSVIASNQLFHSNLSVIQYGVFFQMCRANTIGYDINQRIGTSFAIVDAKYRQYLGMITVSDNIVDALKKYIKNLVIIHQEISSKTMQGSNNFMTLKNSLEKMLKLAEKNFEIAKDAI</sequence>
<dbReference type="PANTHER" id="PTHR14465:SF0">
    <property type="entry name" value="IQ DOMAIN-CONTAINING PROTEIN H"/>
    <property type="match status" value="1"/>
</dbReference>
<proteinExistence type="predicted"/>
<dbReference type="InterPro" id="IPR056855">
    <property type="entry name" value="ATP-grasp_IQCH"/>
</dbReference>
<keyword evidence="3" id="KW-1185">Reference proteome</keyword>
<evidence type="ECO:0000313" key="2">
    <source>
        <dbReference type="EMBL" id="OAF68102.1"/>
    </source>
</evidence>
<reference evidence="2 3" key="1">
    <citation type="submission" date="2016-04" db="EMBL/GenBank/DDBJ databases">
        <title>The genome of Intoshia linei affirms orthonectids as highly simplified spiralians.</title>
        <authorList>
            <person name="Mikhailov K.V."/>
            <person name="Slusarev G.S."/>
            <person name="Nikitin M.A."/>
            <person name="Logacheva M.D."/>
            <person name="Penin A."/>
            <person name="Aleoshin V."/>
            <person name="Panchin Y.V."/>
        </authorList>
    </citation>
    <scope>NUCLEOTIDE SEQUENCE [LARGE SCALE GENOMIC DNA]</scope>
    <source>
        <strain evidence="2">Intl2013</strain>
        <tissue evidence="2">Whole animal</tissue>
    </source>
</reference>